<keyword evidence="1" id="KW-0255">Endonuclease</keyword>
<dbReference type="GO" id="GO:0004519">
    <property type="term" value="F:endonuclease activity"/>
    <property type="evidence" value="ECO:0007669"/>
    <property type="project" value="UniProtKB-KW"/>
</dbReference>
<dbReference type="InterPro" id="IPR038373">
    <property type="entry name" value="Restrct_endonuc_II_HindIII_sf"/>
</dbReference>
<evidence type="ECO:0000313" key="2">
    <source>
        <dbReference type="Proteomes" id="UP000007113"/>
    </source>
</evidence>
<evidence type="ECO:0000313" key="1">
    <source>
        <dbReference type="EMBL" id="AEU34387.1"/>
    </source>
</evidence>
<dbReference type="EMBL" id="CP003130">
    <property type="protein sequence ID" value="AEU34387.1"/>
    <property type="molecule type" value="Genomic_DNA"/>
</dbReference>
<dbReference type="Pfam" id="PF09518">
    <property type="entry name" value="RE_HindIII"/>
    <property type="match status" value="1"/>
</dbReference>
<keyword evidence="2" id="KW-1185">Reference proteome</keyword>
<gene>
    <name evidence="1" type="ordered locus">AciX8_0027</name>
</gene>
<dbReference type="RefSeq" id="WP_014263271.1">
    <property type="nucleotide sequence ID" value="NC_016631.1"/>
</dbReference>
<name>G8NXP2_GRAMM</name>
<accession>G8NXP2</accession>
<dbReference type="HOGENOM" id="CLU_079600_0_0_0"/>
<proteinExistence type="predicted"/>
<dbReference type="REBASE" id="45221">
    <property type="entry name" value="Gma5ORF28P"/>
</dbReference>
<dbReference type="KEGG" id="gma:AciX8_0027"/>
<dbReference type="AlphaFoldDB" id="G8NXP2"/>
<sequence>MPTVISEKAIQTRKYWINEIKKLSGDFGADSTRLFSELESELEVSGGQGLRSHLRLCGAIPETYNHDSSEEKLYSKYTDILASLAFTHLGVRSVVLVERGDAADVECFADDYEFVADAKAFRLSRTAKNAKDFKVPSMHKWKYHRQHAMVICPLYQMPSNSSQIYRQAISDDVCILSFSHLSLLTAFAEIASPNEARRLLKQIFKVIATLHPSKDASAYWRAINTTFLDFDDRLKDLWREEKLAFVEALADAKQEALACLSTERSRILRMTHAEAIQALVKFRKLDAREKLIKSFSDNGLMEIA</sequence>
<dbReference type="InterPro" id="IPR019043">
    <property type="entry name" value="Restrct_endonuc_II_HindIII"/>
</dbReference>
<dbReference type="STRING" id="682795.AciX8_0027"/>
<dbReference type="OrthoDB" id="977705at2"/>
<dbReference type="Proteomes" id="UP000007113">
    <property type="component" value="Chromosome"/>
</dbReference>
<keyword evidence="1" id="KW-0540">Nuclease</keyword>
<keyword evidence="1" id="KW-0378">Hydrolase</keyword>
<organism evidence="1 2">
    <name type="scientific">Granulicella mallensis (strain ATCC BAA-1857 / DSM 23137 / MP5ACTX8)</name>
    <dbReference type="NCBI Taxonomy" id="682795"/>
    <lineage>
        <taxon>Bacteria</taxon>
        <taxon>Pseudomonadati</taxon>
        <taxon>Acidobacteriota</taxon>
        <taxon>Terriglobia</taxon>
        <taxon>Terriglobales</taxon>
        <taxon>Acidobacteriaceae</taxon>
        <taxon>Granulicella</taxon>
    </lineage>
</organism>
<dbReference type="Gene3D" id="3.40.91.70">
    <property type="entry name" value="Type II restriction endonuclease, HindIII"/>
    <property type="match status" value="1"/>
</dbReference>
<dbReference type="eggNOG" id="ENOG5032WDH">
    <property type="taxonomic scope" value="Bacteria"/>
</dbReference>
<protein>
    <submittedName>
        <fullName evidence="1">Restriction endonuclease, type II, HindIII</fullName>
    </submittedName>
</protein>
<reference evidence="1 2" key="1">
    <citation type="submission" date="2011-11" db="EMBL/GenBank/DDBJ databases">
        <title>Complete sequence of Granulicella mallensis MP5ACTX8.</title>
        <authorList>
            <consortium name="US DOE Joint Genome Institute"/>
            <person name="Lucas S."/>
            <person name="Copeland A."/>
            <person name="Lapidus A."/>
            <person name="Cheng J.-F."/>
            <person name="Goodwin L."/>
            <person name="Pitluck S."/>
            <person name="Peters L."/>
            <person name="Lu M."/>
            <person name="Detter J.C."/>
            <person name="Han C."/>
            <person name="Tapia R."/>
            <person name="Land M."/>
            <person name="Hauser L."/>
            <person name="Kyrpides N."/>
            <person name="Ivanova N."/>
            <person name="Mikhailova N."/>
            <person name="Pagani I."/>
            <person name="Rawat S."/>
            <person name="Mannisto M."/>
            <person name="Haggblom M."/>
            <person name="Woyke T."/>
        </authorList>
    </citation>
    <scope>NUCLEOTIDE SEQUENCE [LARGE SCALE GENOMIC DNA]</scope>
    <source>
        <strain evidence="2">ATCC BAA-1857 / DSM 23137 / MP5ACTX8</strain>
    </source>
</reference>